<reference evidence="1 2" key="1">
    <citation type="submission" date="2024-02" db="EMBL/GenBank/DDBJ databases">
        <title>Haloferula sargassicola NBRC 104335.</title>
        <authorList>
            <person name="Ichikawa N."/>
            <person name="Katano-Makiyama Y."/>
            <person name="Hidaka K."/>
        </authorList>
    </citation>
    <scope>NUCLEOTIDE SEQUENCE [LARGE SCALE GENOMIC DNA]</scope>
    <source>
        <strain evidence="1 2">NBRC 104335</strain>
    </source>
</reference>
<evidence type="ECO:0000313" key="1">
    <source>
        <dbReference type="EMBL" id="GAA5482941.1"/>
    </source>
</evidence>
<name>A0ABP9URD7_9BACT</name>
<protein>
    <recommendedName>
        <fullName evidence="3">PASTA domain-containing protein</fullName>
    </recommendedName>
</protein>
<evidence type="ECO:0008006" key="3">
    <source>
        <dbReference type="Google" id="ProtNLM"/>
    </source>
</evidence>
<dbReference type="Proteomes" id="UP001476282">
    <property type="component" value="Unassembled WGS sequence"/>
</dbReference>
<sequence length="131" mass="14371">MVDGSSDNTFDELPREIEGASWISTKRLSDPTKKTDLTFTLKADATVMVMHSTGTFPAMVLRTPDPARVEAARALSADLQGLGFTRSEGPARWRGHDLWLADAAVWSKQAKAGETIALPGRTLDYVILIRR</sequence>
<keyword evidence="2" id="KW-1185">Reference proteome</keyword>
<comment type="caution">
    <text evidence="1">The sequence shown here is derived from an EMBL/GenBank/DDBJ whole genome shotgun (WGS) entry which is preliminary data.</text>
</comment>
<dbReference type="RefSeq" id="WP_353567068.1">
    <property type="nucleotide sequence ID" value="NZ_BAABRI010000011.1"/>
</dbReference>
<organism evidence="1 2">
    <name type="scientific">Haloferula sargassicola</name>
    <dbReference type="NCBI Taxonomy" id="490096"/>
    <lineage>
        <taxon>Bacteria</taxon>
        <taxon>Pseudomonadati</taxon>
        <taxon>Verrucomicrobiota</taxon>
        <taxon>Verrucomicrobiia</taxon>
        <taxon>Verrucomicrobiales</taxon>
        <taxon>Verrucomicrobiaceae</taxon>
        <taxon>Haloferula</taxon>
    </lineage>
</organism>
<gene>
    <name evidence="1" type="ORF">Hsar01_02167</name>
</gene>
<evidence type="ECO:0000313" key="2">
    <source>
        <dbReference type="Proteomes" id="UP001476282"/>
    </source>
</evidence>
<dbReference type="EMBL" id="BAABRI010000011">
    <property type="protein sequence ID" value="GAA5482941.1"/>
    <property type="molecule type" value="Genomic_DNA"/>
</dbReference>
<accession>A0ABP9URD7</accession>
<proteinExistence type="predicted"/>